<evidence type="ECO:0000256" key="2">
    <source>
        <dbReference type="ARBA" id="ARBA00022692"/>
    </source>
</evidence>
<evidence type="ECO:0000256" key="4">
    <source>
        <dbReference type="ARBA" id="ARBA00023136"/>
    </source>
</evidence>
<dbReference type="EMBL" id="KV424087">
    <property type="protein sequence ID" value="KZT51856.1"/>
    <property type="molecule type" value="Genomic_DNA"/>
</dbReference>
<comment type="subcellular location">
    <subcellularLocation>
        <location evidence="1">Membrane</location>
        <topology evidence="1">Single-pass membrane protein</topology>
    </subcellularLocation>
</comment>
<keyword evidence="2 6" id="KW-0812">Transmembrane</keyword>
<feature type="region of interest" description="Disordered" evidence="5">
    <location>
        <begin position="155"/>
        <end position="207"/>
    </location>
</feature>
<dbReference type="STRING" id="1353952.A0A165D1E4"/>
<dbReference type="InParanoid" id="A0A165D1E4"/>
<evidence type="ECO:0000256" key="3">
    <source>
        <dbReference type="ARBA" id="ARBA00022989"/>
    </source>
</evidence>
<evidence type="ECO:0000313" key="7">
    <source>
        <dbReference type="EMBL" id="KZT51856.1"/>
    </source>
</evidence>
<sequence length="394" mass="41061">MSQPLVNTTFPSQTNGITYSPSDAWDPLNSPGATGGSAMFDLTDELHGYSDAFITWTFPQPATGFEYWAYQRSDGGLFSICFDCSPTSTLGDRIDALNASTNGTESPRLLYAKYDLPYAVHNLTIANLFDSRATILGSTSGGYGQITLDRFVLEAPLDPPPTTTTSTTSQTSSTAGTTPSDSTSPSSGSGSGSDGGLGANPPASSSSNHTGAIVGGVVGGVAAILLAILCVLLYRMLQRRRQPATPEIHRLSMKSDAGFAAQPFILDGGHPPTHPARQPYYPTMVPTSVSSPSVGSESVQGLVSSPYTPVWSEAPAVQPTAATSPASPVTTQAMPSIYGAMSEPSVTSGYPSGVPRMDADAGFLQGDELDEAASTLPPDYDMATALRHLEGRRT</sequence>
<evidence type="ECO:0008006" key="9">
    <source>
        <dbReference type="Google" id="ProtNLM"/>
    </source>
</evidence>
<dbReference type="GO" id="GO:0071944">
    <property type="term" value="C:cell periphery"/>
    <property type="evidence" value="ECO:0007669"/>
    <property type="project" value="UniProtKB-ARBA"/>
</dbReference>
<feature type="compositionally biased region" description="Polar residues" evidence="5">
    <location>
        <begin position="1"/>
        <end position="21"/>
    </location>
</feature>
<evidence type="ECO:0000256" key="1">
    <source>
        <dbReference type="ARBA" id="ARBA00004167"/>
    </source>
</evidence>
<proteinExistence type="predicted"/>
<accession>A0A165D1E4</accession>
<keyword evidence="3 6" id="KW-1133">Transmembrane helix</keyword>
<keyword evidence="8" id="KW-1185">Reference proteome</keyword>
<reference evidence="7 8" key="1">
    <citation type="journal article" date="2016" name="Mol. Biol. Evol.">
        <title>Comparative Genomics of Early-Diverging Mushroom-Forming Fungi Provides Insights into the Origins of Lignocellulose Decay Capabilities.</title>
        <authorList>
            <person name="Nagy L.G."/>
            <person name="Riley R."/>
            <person name="Tritt A."/>
            <person name="Adam C."/>
            <person name="Daum C."/>
            <person name="Floudas D."/>
            <person name="Sun H."/>
            <person name="Yadav J.S."/>
            <person name="Pangilinan J."/>
            <person name="Larsson K.H."/>
            <person name="Matsuura K."/>
            <person name="Barry K."/>
            <person name="Labutti K."/>
            <person name="Kuo R."/>
            <person name="Ohm R.A."/>
            <person name="Bhattacharya S.S."/>
            <person name="Shirouzu T."/>
            <person name="Yoshinaga Y."/>
            <person name="Martin F.M."/>
            <person name="Grigoriev I.V."/>
            <person name="Hibbett D.S."/>
        </authorList>
    </citation>
    <scope>NUCLEOTIDE SEQUENCE [LARGE SCALE GENOMIC DNA]</scope>
    <source>
        <strain evidence="7 8">HHB12733</strain>
    </source>
</reference>
<gene>
    <name evidence="7" type="ORF">CALCODRAFT_521085</name>
</gene>
<dbReference type="InterPro" id="IPR051694">
    <property type="entry name" value="Immunoregulatory_rcpt-like"/>
</dbReference>
<dbReference type="PANTHER" id="PTHR15549">
    <property type="entry name" value="PAIRED IMMUNOGLOBULIN-LIKE TYPE 2 RECEPTOR"/>
    <property type="match status" value="1"/>
</dbReference>
<dbReference type="GO" id="GO:0016020">
    <property type="term" value="C:membrane"/>
    <property type="evidence" value="ECO:0007669"/>
    <property type="project" value="UniProtKB-SubCell"/>
</dbReference>
<evidence type="ECO:0000256" key="5">
    <source>
        <dbReference type="SAM" id="MobiDB-lite"/>
    </source>
</evidence>
<feature type="compositionally biased region" description="Gly residues" evidence="5">
    <location>
        <begin position="189"/>
        <end position="198"/>
    </location>
</feature>
<name>A0A165D1E4_9BASI</name>
<keyword evidence="4 6" id="KW-0472">Membrane</keyword>
<feature type="region of interest" description="Disordered" evidence="5">
    <location>
        <begin position="1"/>
        <end position="22"/>
    </location>
</feature>
<dbReference type="Proteomes" id="UP000076842">
    <property type="component" value="Unassembled WGS sequence"/>
</dbReference>
<feature type="transmembrane region" description="Helical" evidence="6">
    <location>
        <begin position="212"/>
        <end position="234"/>
    </location>
</feature>
<dbReference type="AlphaFoldDB" id="A0A165D1E4"/>
<feature type="compositionally biased region" description="Low complexity" evidence="5">
    <location>
        <begin position="163"/>
        <end position="188"/>
    </location>
</feature>
<organism evidence="7 8">
    <name type="scientific">Calocera cornea HHB12733</name>
    <dbReference type="NCBI Taxonomy" id="1353952"/>
    <lineage>
        <taxon>Eukaryota</taxon>
        <taxon>Fungi</taxon>
        <taxon>Dikarya</taxon>
        <taxon>Basidiomycota</taxon>
        <taxon>Agaricomycotina</taxon>
        <taxon>Dacrymycetes</taxon>
        <taxon>Dacrymycetales</taxon>
        <taxon>Dacrymycetaceae</taxon>
        <taxon>Calocera</taxon>
    </lineage>
</organism>
<evidence type="ECO:0000313" key="8">
    <source>
        <dbReference type="Proteomes" id="UP000076842"/>
    </source>
</evidence>
<evidence type="ECO:0000256" key="6">
    <source>
        <dbReference type="SAM" id="Phobius"/>
    </source>
</evidence>
<protein>
    <recommendedName>
        <fullName evidence="9">Mid2 domain-containing protein</fullName>
    </recommendedName>
</protein>
<dbReference type="OrthoDB" id="3359616at2759"/>